<evidence type="ECO:0000313" key="3">
    <source>
        <dbReference type="EMBL" id="KAK9075428.1"/>
    </source>
</evidence>
<accession>A0AAP0DQS4</accession>
<dbReference type="EMBL" id="JBCNJP010000007">
    <property type="protein sequence ID" value="KAK9075428.1"/>
    <property type="molecule type" value="Genomic_DNA"/>
</dbReference>
<dbReference type="InterPro" id="IPR013955">
    <property type="entry name" value="Rep_factor-A_C"/>
</dbReference>
<dbReference type="Proteomes" id="UP001408789">
    <property type="component" value="Unassembled WGS sequence"/>
</dbReference>
<dbReference type="PANTHER" id="PTHR47165:SF4">
    <property type="entry name" value="OS03G0429900 PROTEIN"/>
    <property type="match status" value="1"/>
</dbReference>
<dbReference type="SUPFAM" id="SSF50249">
    <property type="entry name" value="Nucleic acid-binding proteins"/>
    <property type="match status" value="3"/>
</dbReference>
<reference evidence="3 4" key="1">
    <citation type="submission" date="2024-04" db="EMBL/GenBank/DDBJ databases">
        <title>The reference genome of an endangered Asteraceae, Deinandra increscens subsp. villosa, native to the Central Coast of California.</title>
        <authorList>
            <person name="Guilliams M."/>
            <person name="Hasenstab-Lehman K."/>
            <person name="Meyer R."/>
            <person name="Mcevoy S."/>
        </authorList>
    </citation>
    <scope>NUCLEOTIDE SEQUENCE [LARGE SCALE GENOMIC DNA]</scope>
    <source>
        <tissue evidence="3">Leaf</tissue>
    </source>
</reference>
<sequence length="737" mass="82348">MVRGNIRFAEEKLELHLCYRIEGYVCDNVDSYLNIISHPVHLLLGPAATITQVDKPDDFPCHYFEPMIYSELRSICDKKEEVTDYIGFLQRKEYRPTKSKDQMLKLIISDSRGRRITAALWKEVNQSPDKVDKQQLEEAELPTLIALTSVKVTDFMGTLQLQSTPATYLYINPVSPVIDLLLDRLRDREDAPQDGQAIALPPAAVAGDKITVAELQQMDRDMLNARTVIVEGTIIELHISKGWFYNACTSCPSPAKKSGDQWACASDGRFPAPRPTYCIGATIADHTVSIKTTLFDEAASLLIGKECSELIVTDGYTDPTIIPEPVQAARGKRKAFHLELQRDARPGRNAAQASPPSPACTTPPATLQIKPEPQPIEKKPVPPAALQVKAEPQPTEKKPVTRSIDFNAEIDIHAICAKQGDAIEAVFSIRERAYLEPRLAIMGCYELTKYECASAPDFYRIATHTAALYIDRNLNVRRMKDDFSNPWKYFNFLTFTEIRQRALRDGQLSDYIGKVIDLEEAHIGDRRPVLRMKLQEPGFRAQRNGAPIQRLAVREVYKSYPDATTHATSIGSFYSDPHIVAQQHRHRYTLAAVIVAISETEPWFDGECIACPPGSRVQHTGVVFSCEKHGDEYVRYYYRAVCIVRDGTGTTIVTVLAPGINDIIGYDGCQMINVKECTNTHILPDPIRAIIGTEWAFMVKSFDRNPDGQLAFISNDVRPITVIIGRGQRANAGDGGN</sequence>
<proteinExistence type="predicted"/>
<feature type="compositionally biased region" description="Low complexity" evidence="1">
    <location>
        <begin position="350"/>
        <end position="371"/>
    </location>
</feature>
<evidence type="ECO:0000256" key="1">
    <source>
        <dbReference type="SAM" id="MobiDB-lite"/>
    </source>
</evidence>
<protein>
    <recommendedName>
        <fullName evidence="2">Replication factor A C-terminal domain-containing protein</fullName>
    </recommendedName>
</protein>
<evidence type="ECO:0000259" key="2">
    <source>
        <dbReference type="Pfam" id="PF08646"/>
    </source>
</evidence>
<organism evidence="3 4">
    <name type="scientific">Deinandra increscens subsp. villosa</name>
    <dbReference type="NCBI Taxonomy" id="3103831"/>
    <lineage>
        <taxon>Eukaryota</taxon>
        <taxon>Viridiplantae</taxon>
        <taxon>Streptophyta</taxon>
        <taxon>Embryophyta</taxon>
        <taxon>Tracheophyta</taxon>
        <taxon>Spermatophyta</taxon>
        <taxon>Magnoliopsida</taxon>
        <taxon>eudicotyledons</taxon>
        <taxon>Gunneridae</taxon>
        <taxon>Pentapetalae</taxon>
        <taxon>asterids</taxon>
        <taxon>campanulids</taxon>
        <taxon>Asterales</taxon>
        <taxon>Asteraceae</taxon>
        <taxon>Asteroideae</taxon>
        <taxon>Heliantheae alliance</taxon>
        <taxon>Madieae</taxon>
        <taxon>Madiinae</taxon>
        <taxon>Deinandra</taxon>
    </lineage>
</organism>
<keyword evidence="4" id="KW-1185">Reference proteome</keyword>
<comment type="caution">
    <text evidence="3">The sequence shown here is derived from an EMBL/GenBank/DDBJ whole genome shotgun (WGS) entry which is preliminary data.</text>
</comment>
<dbReference type="Gene3D" id="2.40.50.140">
    <property type="entry name" value="Nucleic acid-binding proteins"/>
    <property type="match status" value="3"/>
</dbReference>
<dbReference type="AlphaFoldDB" id="A0AAP0DQS4"/>
<feature type="region of interest" description="Disordered" evidence="1">
    <location>
        <begin position="345"/>
        <end position="400"/>
    </location>
</feature>
<dbReference type="Pfam" id="PF08646">
    <property type="entry name" value="Rep_fac-A_C"/>
    <property type="match status" value="1"/>
</dbReference>
<dbReference type="PANTHER" id="PTHR47165">
    <property type="entry name" value="OS03G0429900 PROTEIN"/>
    <property type="match status" value="1"/>
</dbReference>
<evidence type="ECO:0000313" key="4">
    <source>
        <dbReference type="Proteomes" id="UP001408789"/>
    </source>
</evidence>
<dbReference type="InterPro" id="IPR012340">
    <property type="entry name" value="NA-bd_OB-fold"/>
</dbReference>
<name>A0AAP0DQS4_9ASTR</name>
<gene>
    <name evidence="3" type="ORF">SSX86_003751</name>
</gene>
<feature type="domain" description="Replication factor A C-terminal" evidence="2">
    <location>
        <begin position="231"/>
        <end position="341"/>
    </location>
</feature>